<evidence type="ECO:0000256" key="6">
    <source>
        <dbReference type="PROSITE-ProRule" id="PRU10007"/>
    </source>
</evidence>
<proteinExistence type="inferred from homology"/>
<dbReference type="PROSITE" id="PS00070">
    <property type="entry name" value="ALDEHYDE_DEHYDR_CYS"/>
    <property type="match status" value="1"/>
</dbReference>
<sequence length="1170" mass="124052">MTSIRETTSLPTDMSDHIEAVTALVHRWLADAAGQPVDSAASLLASILKDPRGLEFTVGFVDGVMRPERLPVAARNLYRLGPLTPTSLSWPLRAAIGAGVHLAPILPWPVIPIARLVLRRLVGNLVLDATPGRLGRTISTLKRDGNRLNLNLLGEAVLGEAEATRHLAGTRALLARDDVDYVSIKVSAVASQLSMWSFEQTVEKVVATLTPLYELAATSATPKFINLDMEEYRDLDLTIAVFTRLLDQPQLADLEAGIVLQAYLPDALGAYRRLESWAADRTGRGSAPIKVRLVKGANLAMEHVDAELHGWPLATYPTKVEADANYKRVLDYAMTPERTAAIRLGVAGHNLFDVAHAWLLAQERSVTDGVEFEMLAGMSSGQAAVVRAEVGRLLLYTPVVHPSEFDVAIAYLVRRLEENASSANFMSAVFDIGADQDLFARERSRFVAALAVLESSPGVPEPNRRQDRGIRPAGPVPTPPSAGTAPAIPFANEPDTDPALSANRAWGAQILARAPGSTLGMATIAEAMVKDEATLDRLVTAAAQAGRAWGGRPADERAALLRRAASSLASSRAELIEVAASETGKTIAEADVEVSEATDFARYYAELATDLDQVAGARFVPDSLTVVTPPWNFPLAIPAGGILAALAAGSAVVVKPAPQARRCGAVICEALWRAGVPRDLLTLVDLDETGLGKALVTHPLVSRIILTGSYDTASLFHSWRPELPLLAETSGKNAIVVTPSADLELAAADVARSAFLHAGQKCSAASLVILVGSVARSERFARQLLDAASSMRVGWPQDARTQIGPIIEPAAGKLLGALTELAPGEQWVLEPSQLDDSGRLWSPGIRTGVKPGSRAHLTEFFGPMLAIMHAETLEEAIRFQNATDYGLTAGIHSLDPEEVSIWVDGVQAGNLYVNRGITGAIVRRQPFGGWKRSSVGAGAKAGGPNYLVGLGRWEPDEGTAAVASDAVPASDLVAPVRALIEAARPDADPERLAFLTGAAVSDQVAWQERFGRVADPSNLTCERNLLRYRPVPVAVRLGAGADLIGGLRVIGAGLRAGSELTVSAADALPDRISAFLASQGITVTIEDEPAWQVRLASGSLGVSRVRLVGGDPAETARALRGAADVSLWSNPVTAAGRIELLAFVHEQAIAITAHRFGNPTALPDRVVAGL</sequence>
<dbReference type="Pfam" id="PF00171">
    <property type="entry name" value="Aldedh"/>
    <property type="match status" value="1"/>
</dbReference>
<comment type="pathway">
    <text evidence="1">Amino-acid degradation; L-proline degradation into L-glutamate; L-glutamate from L-proline: step 2/2.</text>
</comment>
<feature type="region of interest" description="Disordered" evidence="8">
    <location>
        <begin position="457"/>
        <end position="499"/>
    </location>
</feature>
<comment type="catalytic activity">
    <reaction evidence="5">
        <text>L-glutamate 5-semialdehyde + NAD(+) + H2O = L-glutamate + NADH + 2 H(+)</text>
        <dbReference type="Rhea" id="RHEA:30235"/>
        <dbReference type="ChEBI" id="CHEBI:15377"/>
        <dbReference type="ChEBI" id="CHEBI:15378"/>
        <dbReference type="ChEBI" id="CHEBI:29985"/>
        <dbReference type="ChEBI" id="CHEBI:57540"/>
        <dbReference type="ChEBI" id="CHEBI:57945"/>
        <dbReference type="ChEBI" id="CHEBI:58066"/>
        <dbReference type="EC" id="1.2.1.88"/>
    </reaction>
</comment>
<accession>A0ABX0SJ74</accession>
<evidence type="ECO:0000259" key="9">
    <source>
        <dbReference type="Pfam" id="PF00171"/>
    </source>
</evidence>
<keyword evidence="4" id="KW-0520">NAD</keyword>
<keyword evidence="3 7" id="KW-0560">Oxidoreductase</keyword>
<dbReference type="InterPro" id="IPR016162">
    <property type="entry name" value="Ald_DH_N"/>
</dbReference>
<protein>
    <recommendedName>
        <fullName evidence="2">L-glutamate gamma-semialdehyde dehydrogenase</fullName>
        <ecNumber evidence="2">1.2.1.88</ecNumber>
    </recommendedName>
</protein>
<name>A0ABX0SJ74_9ACTN</name>
<reference evidence="11 12" key="1">
    <citation type="submission" date="2020-02" db="EMBL/GenBank/DDBJ databases">
        <title>Sequencing the genomes of 1000 actinobacteria strains.</title>
        <authorList>
            <person name="Klenk H.-P."/>
        </authorList>
    </citation>
    <scope>NUCLEOTIDE SEQUENCE [LARGE SCALE GENOMIC DNA]</scope>
    <source>
        <strain evidence="11 12">DSM 19609</strain>
    </source>
</reference>
<organism evidence="11 12">
    <name type="scientific">Brooklawnia cerclae</name>
    <dbReference type="NCBI Taxonomy" id="349934"/>
    <lineage>
        <taxon>Bacteria</taxon>
        <taxon>Bacillati</taxon>
        <taxon>Actinomycetota</taxon>
        <taxon>Actinomycetes</taxon>
        <taxon>Propionibacteriales</taxon>
        <taxon>Propionibacteriaceae</taxon>
        <taxon>Brooklawnia</taxon>
    </lineage>
</organism>
<dbReference type="GO" id="GO:0004657">
    <property type="term" value="F:proline dehydrogenase activity"/>
    <property type="evidence" value="ECO:0007669"/>
    <property type="project" value="UniProtKB-EC"/>
</dbReference>
<evidence type="ECO:0000256" key="4">
    <source>
        <dbReference type="ARBA" id="ARBA00023027"/>
    </source>
</evidence>
<keyword evidence="12" id="KW-1185">Reference proteome</keyword>
<dbReference type="InterPro" id="IPR050485">
    <property type="entry name" value="Proline_metab_enzyme"/>
</dbReference>
<comment type="caution">
    <text evidence="11">The sequence shown here is derived from an EMBL/GenBank/DDBJ whole genome shotgun (WGS) entry which is preliminary data.</text>
</comment>
<evidence type="ECO:0000256" key="5">
    <source>
        <dbReference type="ARBA" id="ARBA00048142"/>
    </source>
</evidence>
<gene>
    <name evidence="11" type="ORF">FB473_002666</name>
</gene>
<evidence type="ECO:0000256" key="2">
    <source>
        <dbReference type="ARBA" id="ARBA00012884"/>
    </source>
</evidence>
<dbReference type="PANTHER" id="PTHR42862:SF1">
    <property type="entry name" value="DELTA-1-PYRROLINE-5-CARBOXYLATE DEHYDROGENASE 2, ISOFORM A-RELATED"/>
    <property type="match status" value="1"/>
</dbReference>
<dbReference type="InterPro" id="IPR029041">
    <property type="entry name" value="FAD-linked_oxidoreductase-like"/>
</dbReference>
<dbReference type="Proteomes" id="UP000749311">
    <property type="component" value="Unassembled WGS sequence"/>
</dbReference>
<dbReference type="EC" id="1.2.1.88" evidence="2"/>
<evidence type="ECO:0000313" key="12">
    <source>
        <dbReference type="Proteomes" id="UP000749311"/>
    </source>
</evidence>
<dbReference type="SUPFAM" id="SSF53720">
    <property type="entry name" value="ALDH-like"/>
    <property type="match status" value="1"/>
</dbReference>
<dbReference type="Gene3D" id="3.40.309.10">
    <property type="entry name" value="Aldehyde Dehydrogenase, Chain A, domain 2"/>
    <property type="match status" value="1"/>
</dbReference>
<dbReference type="Pfam" id="PF01619">
    <property type="entry name" value="Pro_dh"/>
    <property type="match status" value="1"/>
</dbReference>
<dbReference type="InterPro" id="IPR015590">
    <property type="entry name" value="Aldehyde_DH_dom"/>
</dbReference>
<evidence type="ECO:0000256" key="1">
    <source>
        <dbReference type="ARBA" id="ARBA00004786"/>
    </source>
</evidence>
<feature type="domain" description="Proline dehydrogenase" evidence="10">
    <location>
        <begin position="136"/>
        <end position="427"/>
    </location>
</feature>
<dbReference type="SUPFAM" id="SSF51730">
    <property type="entry name" value="FAD-linked oxidoreductase"/>
    <property type="match status" value="1"/>
</dbReference>
<dbReference type="InterPro" id="IPR025703">
    <property type="entry name" value="Bifunct_PutA"/>
</dbReference>
<evidence type="ECO:0000256" key="3">
    <source>
        <dbReference type="ARBA" id="ARBA00023002"/>
    </source>
</evidence>
<dbReference type="GO" id="GO:0003842">
    <property type="term" value="F:L-glutamate gamma-semialdehyde dehydrogenase activity"/>
    <property type="evidence" value="ECO:0007669"/>
    <property type="project" value="UniProtKB-EC"/>
</dbReference>
<evidence type="ECO:0000256" key="7">
    <source>
        <dbReference type="RuleBase" id="RU003345"/>
    </source>
</evidence>
<comment type="similarity">
    <text evidence="7">Belongs to the aldehyde dehydrogenase family.</text>
</comment>
<dbReference type="InterPro" id="IPR029510">
    <property type="entry name" value="Ald_DH_CS_GLU"/>
</dbReference>
<dbReference type="InterPro" id="IPR002872">
    <property type="entry name" value="Proline_DH_dom"/>
</dbReference>
<evidence type="ECO:0000259" key="10">
    <source>
        <dbReference type="Pfam" id="PF01619"/>
    </source>
</evidence>
<dbReference type="PROSITE" id="PS00687">
    <property type="entry name" value="ALDEHYDE_DEHYDR_GLU"/>
    <property type="match status" value="1"/>
</dbReference>
<feature type="domain" description="Aldehyde dehydrogenase" evidence="9">
    <location>
        <begin position="523"/>
        <end position="940"/>
    </location>
</feature>
<dbReference type="InterPro" id="IPR016160">
    <property type="entry name" value="Ald_DH_CS_CYS"/>
</dbReference>
<dbReference type="Gene3D" id="3.20.20.220">
    <property type="match status" value="1"/>
</dbReference>
<dbReference type="EMBL" id="JAAMOZ010000001">
    <property type="protein sequence ID" value="NIH58021.1"/>
    <property type="molecule type" value="Genomic_DNA"/>
</dbReference>
<dbReference type="Gene3D" id="3.40.605.10">
    <property type="entry name" value="Aldehyde Dehydrogenase, Chain A, domain 1"/>
    <property type="match status" value="1"/>
</dbReference>
<dbReference type="PIRSF" id="PIRSF000197">
    <property type="entry name" value="Bifunct_PutA"/>
    <property type="match status" value="1"/>
</dbReference>
<feature type="active site" evidence="6">
    <location>
        <position position="728"/>
    </location>
</feature>
<dbReference type="InterPro" id="IPR016161">
    <property type="entry name" value="Ald_DH/histidinol_DH"/>
</dbReference>
<evidence type="ECO:0000313" key="11">
    <source>
        <dbReference type="EMBL" id="NIH58021.1"/>
    </source>
</evidence>
<dbReference type="InterPro" id="IPR016163">
    <property type="entry name" value="Ald_DH_C"/>
</dbReference>
<dbReference type="PANTHER" id="PTHR42862">
    <property type="entry name" value="DELTA-1-PYRROLINE-5-CARBOXYLATE DEHYDROGENASE 1, ISOFORM A-RELATED"/>
    <property type="match status" value="1"/>
</dbReference>
<dbReference type="RefSeq" id="WP_167168653.1">
    <property type="nucleotide sequence ID" value="NZ_BAAAOO010000007.1"/>
</dbReference>
<evidence type="ECO:0000256" key="8">
    <source>
        <dbReference type="SAM" id="MobiDB-lite"/>
    </source>
</evidence>